<protein>
    <recommendedName>
        <fullName evidence="3">MULE transposase domain-containing protein</fullName>
    </recommendedName>
</protein>
<organism evidence="1 2">
    <name type="scientific">Stylosanthes scabra</name>
    <dbReference type="NCBI Taxonomy" id="79078"/>
    <lineage>
        <taxon>Eukaryota</taxon>
        <taxon>Viridiplantae</taxon>
        <taxon>Streptophyta</taxon>
        <taxon>Embryophyta</taxon>
        <taxon>Tracheophyta</taxon>
        <taxon>Spermatophyta</taxon>
        <taxon>Magnoliopsida</taxon>
        <taxon>eudicotyledons</taxon>
        <taxon>Gunneridae</taxon>
        <taxon>Pentapetalae</taxon>
        <taxon>rosids</taxon>
        <taxon>fabids</taxon>
        <taxon>Fabales</taxon>
        <taxon>Fabaceae</taxon>
        <taxon>Papilionoideae</taxon>
        <taxon>50 kb inversion clade</taxon>
        <taxon>dalbergioids sensu lato</taxon>
        <taxon>Dalbergieae</taxon>
        <taxon>Pterocarpus clade</taxon>
        <taxon>Stylosanthes</taxon>
    </lineage>
</organism>
<dbReference type="EMBL" id="JASCZI010211698">
    <property type="protein sequence ID" value="MED6196004.1"/>
    <property type="molecule type" value="Genomic_DNA"/>
</dbReference>
<proteinExistence type="predicted"/>
<accession>A0ABU6XEM3</accession>
<dbReference type="PANTHER" id="PTHR31973">
    <property type="entry name" value="POLYPROTEIN, PUTATIVE-RELATED"/>
    <property type="match status" value="1"/>
</dbReference>
<name>A0ABU6XEM3_9FABA</name>
<dbReference type="PANTHER" id="PTHR31973:SF187">
    <property type="entry name" value="MUTATOR TRANSPOSASE MUDRA PROTEIN"/>
    <property type="match status" value="1"/>
</dbReference>
<gene>
    <name evidence="1" type="ORF">PIB30_043136</name>
</gene>
<evidence type="ECO:0008006" key="3">
    <source>
        <dbReference type="Google" id="ProtNLM"/>
    </source>
</evidence>
<evidence type="ECO:0000313" key="1">
    <source>
        <dbReference type="EMBL" id="MED6196004.1"/>
    </source>
</evidence>
<sequence>MAAKTRQNALNDIQGTFTEQYKRLANYASELLRSNPGSSIHLKVSRSPDFEQEGLVPAIEEVIQGVDNRFCVRHLYNNFRKRFPGLGLKGMM</sequence>
<reference evidence="1 2" key="1">
    <citation type="journal article" date="2023" name="Plants (Basel)">
        <title>Bridging the Gap: Combining Genomics and Transcriptomics Approaches to Understand Stylosanthes scabra, an Orphan Legume from the Brazilian Caatinga.</title>
        <authorList>
            <person name="Ferreira-Neto J.R.C."/>
            <person name="da Silva M.D."/>
            <person name="Binneck E."/>
            <person name="de Melo N.F."/>
            <person name="da Silva R.H."/>
            <person name="de Melo A.L.T.M."/>
            <person name="Pandolfi V."/>
            <person name="Bustamante F.O."/>
            <person name="Brasileiro-Vidal A.C."/>
            <person name="Benko-Iseppon A.M."/>
        </authorList>
    </citation>
    <scope>NUCLEOTIDE SEQUENCE [LARGE SCALE GENOMIC DNA]</scope>
    <source>
        <tissue evidence="1">Leaves</tissue>
    </source>
</reference>
<comment type="caution">
    <text evidence="1">The sequence shown here is derived from an EMBL/GenBank/DDBJ whole genome shotgun (WGS) entry which is preliminary data.</text>
</comment>
<dbReference type="Proteomes" id="UP001341840">
    <property type="component" value="Unassembled WGS sequence"/>
</dbReference>
<keyword evidence="2" id="KW-1185">Reference proteome</keyword>
<evidence type="ECO:0000313" key="2">
    <source>
        <dbReference type="Proteomes" id="UP001341840"/>
    </source>
</evidence>